<dbReference type="SUPFAM" id="SSF88723">
    <property type="entry name" value="PIN domain-like"/>
    <property type="match status" value="1"/>
</dbReference>
<dbReference type="Proteomes" id="UP000007241">
    <property type="component" value="Unassembled WGS sequence"/>
</dbReference>
<dbReference type="OMA" id="HMHYLAT"/>
<proteinExistence type="predicted"/>
<dbReference type="OrthoDB" id="2017974at2759"/>
<feature type="domain" description="PIN" evidence="2">
    <location>
        <begin position="628"/>
        <end position="800"/>
    </location>
</feature>
<dbReference type="PANTHER" id="PTHR15696">
    <property type="entry name" value="SMG-7 SUPPRESSOR WITH MORPHOLOGICAL EFFECT ON GENITALIA PROTEIN 7"/>
    <property type="match status" value="1"/>
</dbReference>
<accession>F4P866</accession>
<dbReference type="HOGENOM" id="CLU_347131_0_0_1"/>
<dbReference type="InterPro" id="IPR002716">
    <property type="entry name" value="PIN_dom"/>
</dbReference>
<dbReference type="InterPro" id="IPR045153">
    <property type="entry name" value="Est1/Ebs1-like"/>
</dbReference>
<dbReference type="GO" id="GO:0005697">
    <property type="term" value="C:telomerase holoenzyme complex"/>
    <property type="evidence" value="ECO:0000318"/>
    <property type="project" value="GO_Central"/>
</dbReference>
<dbReference type="FunFam" id="1.25.40.10:FF:003503">
    <property type="entry name" value="Uncharacterized protein"/>
    <property type="match status" value="1"/>
</dbReference>
<dbReference type="Pfam" id="PF13638">
    <property type="entry name" value="PIN_4"/>
    <property type="match status" value="1"/>
</dbReference>
<keyword evidence="4" id="KW-1185">Reference proteome</keyword>
<dbReference type="GO" id="GO:0000184">
    <property type="term" value="P:nuclear-transcribed mRNA catabolic process, nonsense-mediated decay"/>
    <property type="evidence" value="ECO:0000318"/>
    <property type="project" value="GO_Central"/>
</dbReference>
<dbReference type="Gene3D" id="3.40.50.1010">
    <property type="entry name" value="5'-nuclease"/>
    <property type="match status" value="1"/>
</dbReference>
<dbReference type="STRING" id="684364.F4P866"/>
<reference evidence="3 4" key="1">
    <citation type="submission" date="2009-12" db="EMBL/GenBank/DDBJ databases">
        <title>The draft genome of Batrachochytrium dendrobatidis.</title>
        <authorList>
            <consortium name="US DOE Joint Genome Institute (JGI-PGF)"/>
            <person name="Kuo A."/>
            <person name="Salamov A."/>
            <person name="Schmutz J."/>
            <person name="Lucas S."/>
            <person name="Pitluck S."/>
            <person name="Rosenblum E."/>
            <person name="Stajich J."/>
            <person name="Eisen M."/>
            <person name="Grigoriev I.V."/>
        </authorList>
    </citation>
    <scope>NUCLEOTIDE SEQUENCE [LARGE SCALE GENOMIC DNA]</scope>
    <source>
        <strain evidence="4">JAM81 / FGSC 10211</strain>
    </source>
</reference>
<dbReference type="InterPro" id="IPR011990">
    <property type="entry name" value="TPR-like_helical_dom_sf"/>
</dbReference>
<sequence length="813" mass="92231">MKDRIVVTAVKTSAKTPVKTPAETCSVNSTKNMNHSFEDFSRSVCDSDNKHSLYNAKAQPALLRRPSFQDQSRQVWFDYSIRHVQSDVQHERILNPIQTQAQTLYSTICDFEKLVKKQITPSNLKSSLELRQSIAVNYLSLIKLDNRLNIKYGLDSRLWKAVVYPTVDYLRKQICAESELSESDSQSLWKSWLLSIQDIYTELLTMSHNSSSIISHKISNSLGDLKRYQAQNLTNDRAGKRDLMKEAKSYYLFASRVAPQNGFYQSQIAGVTVTAGIPLESVCHYIAALCAQVPFEPARESLRNVFSIVQDIPFKDTISSFISLIDTLFTRIRHVILELYKQKYSEFNALLADANFKFRQTSSAESNVSNETKAFGEHLYYMCVITIGTVLIISRQSLNPLLMDQLLENCLSDTGCKVARFINWRTIQATFKTIQDQLLDFIENKDESMATLQDYSITEMAHQFHVPRDDVLITMSIFKCSIKPSLFSTAEIDTDSTQTLRLHYTRLDVLWKHVTRIHESSFMSLKSDCATKYNAKNSHGKKQVSKQIKQDLTQSDTDNASFISQEPAQFVKSLDLFESLENLADSFDDDADIKALKITRDELEGIVDRKNVKPKEIQYDTDPLHTILVLDTNLYLHNFEQVKTMITSRKWHILIPLAVVSELDGLRCVESEIGKNAELALDLLTSIFDTPDSSLVDLKRAFVRVITSRGKMMHTLRVRSEEWPKSWTADQDSSKNEGGFSLRNADDLILNVCLGYGTNSTQSSLAPDAEFSWSTSKVVLVTHDINLRLKARALGVPVIDSIASVYKSALSKS</sequence>
<dbReference type="InterPro" id="IPR029060">
    <property type="entry name" value="PIN-like_dom_sf"/>
</dbReference>
<dbReference type="RefSeq" id="XP_006680889.1">
    <property type="nucleotide sequence ID" value="XM_006680826.1"/>
</dbReference>
<dbReference type="GO" id="GO:0004540">
    <property type="term" value="F:RNA nuclease activity"/>
    <property type="evidence" value="ECO:0007669"/>
    <property type="project" value="UniProtKB-ARBA"/>
</dbReference>
<dbReference type="Gene3D" id="1.25.40.10">
    <property type="entry name" value="Tetratricopeptide repeat domain"/>
    <property type="match status" value="1"/>
</dbReference>
<dbReference type="Pfam" id="PF10373">
    <property type="entry name" value="EST1_DNA_bind"/>
    <property type="match status" value="1"/>
</dbReference>
<evidence type="ECO:0000259" key="2">
    <source>
        <dbReference type="Pfam" id="PF13638"/>
    </source>
</evidence>
<dbReference type="InterPro" id="IPR018834">
    <property type="entry name" value="DNA/RNA-bd_Est1-type"/>
</dbReference>
<dbReference type="GeneID" id="18243994"/>
<dbReference type="EMBL" id="GL882888">
    <property type="protein sequence ID" value="EGF78560.1"/>
    <property type="molecule type" value="Genomic_DNA"/>
</dbReference>
<dbReference type="PANTHER" id="PTHR15696:SF0">
    <property type="entry name" value="TELOMERASE-BINDING PROTEIN EST1A"/>
    <property type="match status" value="1"/>
</dbReference>
<organism evidence="3 4">
    <name type="scientific">Batrachochytrium dendrobatidis (strain JAM81 / FGSC 10211)</name>
    <name type="common">Frog chytrid fungus</name>
    <dbReference type="NCBI Taxonomy" id="684364"/>
    <lineage>
        <taxon>Eukaryota</taxon>
        <taxon>Fungi</taxon>
        <taxon>Fungi incertae sedis</taxon>
        <taxon>Chytridiomycota</taxon>
        <taxon>Chytridiomycota incertae sedis</taxon>
        <taxon>Chytridiomycetes</taxon>
        <taxon>Rhizophydiales</taxon>
        <taxon>Rhizophydiales incertae sedis</taxon>
        <taxon>Batrachochytrium</taxon>
    </lineage>
</organism>
<protein>
    <recommendedName>
        <fullName evidence="5">PIN domain-containing protein</fullName>
    </recommendedName>
</protein>
<gene>
    <name evidence="3" type="ORF">BATDEDRAFT_90710</name>
</gene>
<dbReference type="GO" id="GO:0070034">
    <property type="term" value="F:telomerase RNA binding"/>
    <property type="evidence" value="ECO:0000318"/>
    <property type="project" value="GO_Central"/>
</dbReference>
<dbReference type="GO" id="GO:0042162">
    <property type="term" value="F:telomeric DNA binding"/>
    <property type="evidence" value="ECO:0000318"/>
    <property type="project" value="GO_Central"/>
</dbReference>
<dbReference type="SUPFAM" id="SSF48452">
    <property type="entry name" value="TPR-like"/>
    <property type="match status" value="1"/>
</dbReference>
<feature type="domain" description="DNA/RNA-binding" evidence="1">
    <location>
        <begin position="247"/>
        <end position="344"/>
    </location>
</feature>
<dbReference type="AlphaFoldDB" id="F4P866"/>
<dbReference type="InParanoid" id="F4P866"/>
<name>F4P866_BATDJ</name>
<evidence type="ECO:0000313" key="4">
    <source>
        <dbReference type="Proteomes" id="UP000007241"/>
    </source>
</evidence>
<evidence type="ECO:0000313" key="3">
    <source>
        <dbReference type="EMBL" id="EGF78560.1"/>
    </source>
</evidence>
<evidence type="ECO:0000259" key="1">
    <source>
        <dbReference type="Pfam" id="PF10373"/>
    </source>
</evidence>
<evidence type="ECO:0008006" key="5">
    <source>
        <dbReference type="Google" id="ProtNLM"/>
    </source>
</evidence>
<dbReference type="CDD" id="cd09880">
    <property type="entry name" value="PIN_Smg5-6-like"/>
    <property type="match status" value="1"/>
</dbReference>